<dbReference type="HOGENOM" id="CLU_075053_3_1_0"/>
<dbReference type="PANTHER" id="PTHR24567:SF26">
    <property type="entry name" value="REGULATORY PROTEIN YEIL"/>
    <property type="match status" value="1"/>
</dbReference>
<protein>
    <submittedName>
        <fullName evidence="6">Cyclic nucleotide-binding protein</fullName>
    </submittedName>
</protein>
<evidence type="ECO:0000259" key="4">
    <source>
        <dbReference type="PROSITE" id="PS50042"/>
    </source>
</evidence>
<dbReference type="InterPro" id="IPR036390">
    <property type="entry name" value="WH_DNA-bd_sf"/>
</dbReference>
<keyword evidence="3" id="KW-0804">Transcription</keyword>
<dbReference type="InterPro" id="IPR000595">
    <property type="entry name" value="cNMP-bd_dom"/>
</dbReference>
<keyword evidence="1" id="KW-0805">Transcription regulation</keyword>
<name>Q1ITY8_KORVE</name>
<dbReference type="Pfam" id="PF13545">
    <property type="entry name" value="HTH_Crp_2"/>
    <property type="match status" value="1"/>
</dbReference>
<dbReference type="eggNOG" id="COG0664">
    <property type="taxonomic scope" value="Bacteria"/>
</dbReference>
<proteinExistence type="predicted"/>
<dbReference type="EMBL" id="CP000360">
    <property type="protein sequence ID" value="ABF39662.1"/>
    <property type="molecule type" value="Genomic_DNA"/>
</dbReference>
<dbReference type="GO" id="GO:0003677">
    <property type="term" value="F:DNA binding"/>
    <property type="evidence" value="ECO:0007669"/>
    <property type="project" value="UniProtKB-KW"/>
</dbReference>
<gene>
    <name evidence="6" type="ordered locus">Acid345_0657</name>
</gene>
<evidence type="ECO:0000256" key="3">
    <source>
        <dbReference type="ARBA" id="ARBA00023163"/>
    </source>
</evidence>
<dbReference type="Gene3D" id="2.60.120.10">
    <property type="entry name" value="Jelly Rolls"/>
    <property type="match status" value="1"/>
</dbReference>
<organism evidence="6 7">
    <name type="scientific">Koribacter versatilis (strain Ellin345)</name>
    <dbReference type="NCBI Taxonomy" id="204669"/>
    <lineage>
        <taxon>Bacteria</taxon>
        <taxon>Pseudomonadati</taxon>
        <taxon>Acidobacteriota</taxon>
        <taxon>Terriglobia</taxon>
        <taxon>Terriglobales</taxon>
        <taxon>Candidatus Korobacteraceae</taxon>
        <taxon>Candidatus Korobacter</taxon>
    </lineage>
</organism>
<dbReference type="SUPFAM" id="SSF46785">
    <property type="entry name" value="Winged helix' DNA-binding domain"/>
    <property type="match status" value="1"/>
</dbReference>
<dbReference type="EnsemblBacteria" id="ABF39662">
    <property type="protein sequence ID" value="ABF39662"/>
    <property type="gene ID" value="Acid345_0657"/>
</dbReference>
<evidence type="ECO:0000256" key="2">
    <source>
        <dbReference type="ARBA" id="ARBA00023125"/>
    </source>
</evidence>
<keyword evidence="7" id="KW-1185">Reference proteome</keyword>
<dbReference type="AlphaFoldDB" id="Q1ITY8"/>
<dbReference type="InterPro" id="IPR012318">
    <property type="entry name" value="HTH_CRP"/>
</dbReference>
<dbReference type="CDD" id="cd00038">
    <property type="entry name" value="CAP_ED"/>
    <property type="match status" value="1"/>
</dbReference>
<dbReference type="InterPro" id="IPR050397">
    <property type="entry name" value="Env_Response_Regulators"/>
</dbReference>
<evidence type="ECO:0000313" key="6">
    <source>
        <dbReference type="EMBL" id="ABF39662.1"/>
    </source>
</evidence>
<dbReference type="InterPro" id="IPR036388">
    <property type="entry name" value="WH-like_DNA-bd_sf"/>
</dbReference>
<dbReference type="InterPro" id="IPR018490">
    <property type="entry name" value="cNMP-bd_dom_sf"/>
</dbReference>
<dbReference type="Pfam" id="PF00027">
    <property type="entry name" value="cNMP_binding"/>
    <property type="match status" value="1"/>
</dbReference>
<evidence type="ECO:0000313" key="7">
    <source>
        <dbReference type="Proteomes" id="UP000002432"/>
    </source>
</evidence>
<dbReference type="GO" id="GO:0003700">
    <property type="term" value="F:DNA-binding transcription factor activity"/>
    <property type="evidence" value="ECO:0007669"/>
    <property type="project" value="TreeGrafter"/>
</dbReference>
<dbReference type="STRING" id="204669.Acid345_0657"/>
<dbReference type="Gene3D" id="1.10.10.10">
    <property type="entry name" value="Winged helix-like DNA-binding domain superfamily/Winged helix DNA-binding domain"/>
    <property type="match status" value="1"/>
</dbReference>
<dbReference type="InterPro" id="IPR014710">
    <property type="entry name" value="RmlC-like_jellyroll"/>
</dbReference>
<dbReference type="SMART" id="SM00100">
    <property type="entry name" value="cNMP"/>
    <property type="match status" value="1"/>
</dbReference>
<reference evidence="6 7" key="1">
    <citation type="journal article" date="2009" name="Appl. Environ. Microbiol.">
        <title>Three genomes from the phylum Acidobacteria provide insight into the lifestyles of these microorganisms in soils.</title>
        <authorList>
            <person name="Ward N.L."/>
            <person name="Challacombe J.F."/>
            <person name="Janssen P.H."/>
            <person name="Henrissat B."/>
            <person name="Coutinho P.M."/>
            <person name="Wu M."/>
            <person name="Xie G."/>
            <person name="Haft D.H."/>
            <person name="Sait M."/>
            <person name="Badger J."/>
            <person name="Barabote R.D."/>
            <person name="Bradley B."/>
            <person name="Brettin T.S."/>
            <person name="Brinkac L.M."/>
            <person name="Bruce D."/>
            <person name="Creasy T."/>
            <person name="Daugherty S.C."/>
            <person name="Davidsen T.M."/>
            <person name="DeBoy R.T."/>
            <person name="Detter J.C."/>
            <person name="Dodson R.J."/>
            <person name="Durkin A.S."/>
            <person name="Ganapathy A."/>
            <person name="Gwinn-Giglio M."/>
            <person name="Han C.S."/>
            <person name="Khouri H."/>
            <person name="Kiss H."/>
            <person name="Kothari S.P."/>
            <person name="Madupu R."/>
            <person name="Nelson K.E."/>
            <person name="Nelson W.C."/>
            <person name="Paulsen I."/>
            <person name="Penn K."/>
            <person name="Ren Q."/>
            <person name="Rosovitz M.J."/>
            <person name="Selengut J.D."/>
            <person name="Shrivastava S."/>
            <person name="Sullivan S.A."/>
            <person name="Tapia R."/>
            <person name="Thompson L.S."/>
            <person name="Watkins K.L."/>
            <person name="Yang Q."/>
            <person name="Yu C."/>
            <person name="Zafar N."/>
            <person name="Zhou L."/>
            <person name="Kuske C.R."/>
        </authorList>
    </citation>
    <scope>NUCLEOTIDE SEQUENCE [LARGE SCALE GENOMIC DNA]</scope>
    <source>
        <strain evidence="6 7">Ellin345</strain>
    </source>
</reference>
<feature type="domain" description="Cyclic nucleotide-binding" evidence="4">
    <location>
        <begin position="34"/>
        <end position="138"/>
    </location>
</feature>
<dbReference type="PROSITE" id="PS51063">
    <property type="entry name" value="HTH_CRP_2"/>
    <property type="match status" value="1"/>
</dbReference>
<dbReference type="Proteomes" id="UP000002432">
    <property type="component" value="Chromosome"/>
</dbReference>
<accession>Q1ITY8</accession>
<dbReference type="PANTHER" id="PTHR24567">
    <property type="entry name" value="CRP FAMILY TRANSCRIPTIONAL REGULATORY PROTEIN"/>
    <property type="match status" value="1"/>
</dbReference>
<keyword evidence="2" id="KW-0238">DNA-binding</keyword>
<dbReference type="GO" id="GO:0005829">
    <property type="term" value="C:cytosol"/>
    <property type="evidence" value="ECO:0007669"/>
    <property type="project" value="TreeGrafter"/>
</dbReference>
<sequence length="246" mass="27304">MSSFHSGDASEAVRLSTVFQKQSLNLPSDFYSRLFEELSRADLRAILAKARMRIVSRNEVLQHEDEPGSHFSMLVSGFADLSKAAPGGKRVFLRWISPGDVFGLAALQPQSHPFLTTVTAGSEASVMVWNRDAIQPLLDRFPKLRENVCSVANGYLSLLADLLMSRISETAQQRLARIIAESAQTIGRSAPNGIELDLTNEQLSEMADVSRFTSSRFVSEWQRRGILKKTRGKLIVQSPEQLQLLG</sequence>
<dbReference type="KEGG" id="aba:Acid345_0657"/>
<feature type="domain" description="HTH crp-type" evidence="5">
    <location>
        <begin position="169"/>
        <end position="240"/>
    </location>
</feature>
<dbReference type="SUPFAM" id="SSF51206">
    <property type="entry name" value="cAMP-binding domain-like"/>
    <property type="match status" value="1"/>
</dbReference>
<evidence type="ECO:0000256" key="1">
    <source>
        <dbReference type="ARBA" id="ARBA00023015"/>
    </source>
</evidence>
<dbReference type="PROSITE" id="PS50042">
    <property type="entry name" value="CNMP_BINDING_3"/>
    <property type="match status" value="1"/>
</dbReference>
<evidence type="ECO:0000259" key="5">
    <source>
        <dbReference type="PROSITE" id="PS51063"/>
    </source>
</evidence>